<dbReference type="EMBL" id="CAFBQG010000041">
    <property type="protein sequence ID" value="CAB5046973.1"/>
    <property type="molecule type" value="Genomic_DNA"/>
</dbReference>
<dbReference type="InterPro" id="IPR003593">
    <property type="entry name" value="AAA+_ATPase"/>
</dbReference>
<gene>
    <name evidence="12" type="ORF">UFOPK2648_00595</name>
    <name evidence="13" type="ORF">UFOPK2824_00938</name>
    <name evidence="14" type="ORF">UFOPK3037_00749</name>
    <name evidence="15" type="ORF">UFOPK3278_01283</name>
    <name evidence="10" type="ORF">UFOPK3406_00592</name>
    <name evidence="11" type="ORF">UFOPK3925_00978</name>
    <name evidence="16" type="ORF">UFOPK4097_00948</name>
    <name evidence="17" type="ORF">UFOPK4301_00475</name>
</gene>
<dbReference type="EMBL" id="CAFBPK010000014">
    <property type="protein sequence ID" value="CAB5021216.1"/>
    <property type="molecule type" value="Genomic_DNA"/>
</dbReference>
<evidence type="ECO:0000313" key="14">
    <source>
        <dbReference type="EMBL" id="CAB4802844.1"/>
    </source>
</evidence>
<protein>
    <submittedName>
        <fullName evidence="10">Unannotated protein</fullName>
    </submittedName>
</protein>
<keyword evidence="7" id="KW-0472">Membrane</keyword>
<dbReference type="GO" id="GO:0005524">
    <property type="term" value="F:ATP binding"/>
    <property type="evidence" value="ECO:0007669"/>
    <property type="project" value="UniProtKB-KW"/>
</dbReference>
<dbReference type="PROSITE" id="PS50893">
    <property type="entry name" value="ABC_TRANSPORTER_2"/>
    <property type="match status" value="1"/>
</dbReference>
<keyword evidence="3" id="KW-1003">Cell membrane</keyword>
<dbReference type="InterPro" id="IPR025302">
    <property type="entry name" value="DrrA1/2-like_C"/>
</dbReference>
<feature type="domain" description="ABC transporter" evidence="9">
    <location>
        <begin position="5"/>
        <end position="235"/>
    </location>
</feature>
<evidence type="ECO:0000256" key="2">
    <source>
        <dbReference type="ARBA" id="ARBA00022448"/>
    </source>
</evidence>
<evidence type="ECO:0000313" key="11">
    <source>
        <dbReference type="EMBL" id="CAB4340903.1"/>
    </source>
</evidence>
<accession>A0A6J5Z431</accession>
<evidence type="ECO:0000256" key="5">
    <source>
        <dbReference type="ARBA" id="ARBA00022840"/>
    </source>
</evidence>
<sequence>MTLAIKASGLAKAYGDVIALNGIDIEVEQGTVLGLLGPNGSGKTTTVRILATLLQADSGSASVGGFDVATQQDEVRSVIGLTGQYAAVDEYLTGRENLELFGRLFHLSKFDAAKRAAELLDRFDLTDAADRGIKGYSGGMRRRLDLAASLIGRPNVLFLDEPTTGLDPRSRQGMWEVIEALVADGTTVLLTTQYLEEADQLADRIVVLDHGNVIAQGTSDQLKSQVGGDRIEIVLENVSEIARAAELIAEFGSAPATTEDVTKTVLLPVAGGSTAIVNIVRKLDENKISIADIALRRPTLDDVFLSLTGHAAEDKTETLDSPKGRRGRKARR</sequence>
<evidence type="ECO:0000256" key="7">
    <source>
        <dbReference type="ARBA" id="ARBA00023136"/>
    </source>
</evidence>
<dbReference type="FunFam" id="3.40.50.300:FF:000589">
    <property type="entry name" value="ABC transporter, ATP-binding subunit"/>
    <property type="match status" value="1"/>
</dbReference>
<dbReference type="EMBL" id="CAESAI010000010">
    <property type="protein sequence ID" value="CAB4335977.1"/>
    <property type="molecule type" value="Genomic_DNA"/>
</dbReference>
<dbReference type="PROSITE" id="PS00211">
    <property type="entry name" value="ABC_TRANSPORTER_1"/>
    <property type="match status" value="1"/>
</dbReference>
<dbReference type="EMBL" id="CAFAAO010000008">
    <property type="protein sequence ID" value="CAB4802844.1"/>
    <property type="molecule type" value="Genomic_DNA"/>
</dbReference>
<evidence type="ECO:0000256" key="6">
    <source>
        <dbReference type="ARBA" id="ARBA00022967"/>
    </source>
</evidence>
<dbReference type="GO" id="GO:0005886">
    <property type="term" value="C:plasma membrane"/>
    <property type="evidence" value="ECO:0007669"/>
    <property type="project" value="UniProtKB-SubCell"/>
</dbReference>
<dbReference type="GO" id="GO:0016887">
    <property type="term" value="F:ATP hydrolysis activity"/>
    <property type="evidence" value="ECO:0007669"/>
    <property type="project" value="InterPro"/>
</dbReference>
<dbReference type="PANTHER" id="PTHR42711">
    <property type="entry name" value="ABC TRANSPORTER ATP-BINDING PROTEIN"/>
    <property type="match status" value="1"/>
</dbReference>
<keyword evidence="6" id="KW-1278">Translocase</keyword>
<evidence type="ECO:0000256" key="3">
    <source>
        <dbReference type="ARBA" id="ARBA00022475"/>
    </source>
</evidence>
<organism evidence="10">
    <name type="scientific">freshwater metagenome</name>
    <dbReference type="NCBI Taxonomy" id="449393"/>
    <lineage>
        <taxon>unclassified sequences</taxon>
        <taxon>metagenomes</taxon>
        <taxon>ecological metagenomes</taxon>
    </lineage>
</organism>
<evidence type="ECO:0000313" key="16">
    <source>
        <dbReference type="EMBL" id="CAB5021216.1"/>
    </source>
</evidence>
<dbReference type="InterPro" id="IPR005894">
    <property type="entry name" value="DrrA"/>
</dbReference>
<evidence type="ECO:0000313" key="15">
    <source>
        <dbReference type="EMBL" id="CAB4850649.1"/>
    </source>
</evidence>
<comment type="subcellular location">
    <subcellularLocation>
        <location evidence="1">Cell membrane</location>
        <topology evidence="1">Peripheral membrane protein</topology>
        <orientation evidence="1">Cytoplasmic side</orientation>
    </subcellularLocation>
</comment>
<keyword evidence="5" id="KW-0067">ATP-binding</keyword>
<evidence type="ECO:0000256" key="4">
    <source>
        <dbReference type="ARBA" id="ARBA00022741"/>
    </source>
</evidence>
<dbReference type="NCBIfam" id="TIGR01188">
    <property type="entry name" value="drrA"/>
    <property type="match status" value="1"/>
</dbReference>
<keyword evidence="4" id="KW-0547">Nucleotide-binding</keyword>
<dbReference type="PANTHER" id="PTHR42711:SF19">
    <property type="entry name" value="DOXORUBICIN RESISTANCE ATP-BINDING PROTEIN DRRA"/>
    <property type="match status" value="1"/>
</dbReference>
<evidence type="ECO:0000256" key="8">
    <source>
        <dbReference type="ARBA" id="ARBA00049985"/>
    </source>
</evidence>
<dbReference type="EMBL" id="CAFBIX010000076">
    <property type="protein sequence ID" value="CAB4850649.1"/>
    <property type="molecule type" value="Genomic_DNA"/>
</dbReference>
<comment type="similarity">
    <text evidence="8">Belongs to the ABC transporter superfamily. Drug exporter-1 (DrugE1) (TC 3.A.1.105) family.</text>
</comment>
<proteinExistence type="inferred from homology"/>
<evidence type="ECO:0000313" key="13">
    <source>
        <dbReference type="EMBL" id="CAB4755796.1"/>
    </source>
</evidence>
<evidence type="ECO:0000259" key="9">
    <source>
        <dbReference type="PROSITE" id="PS50893"/>
    </source>
</evidence>
<evidence type="ECO:0000256" key="1">
    <source>
        <dbReference type="ARBA" id="ARBA00004413"/>
    </source>
</evidence>
<dbReference type="AlphaFoldDB" id="A0A6J5Z431"/>
<dbReference type="EMBL" id="CAESAD010000006">
    <property type="protein sequence ID" value="CAB4340903.1"/>
    <property type="molecule type" value="Genomic_DNA"/>
</dbReference>
<dbReference type="GO" id="GO:0043215">
    <property type="term" value="P:daunorubicin transport"/>
    <property type="evidence" value="ECO:0007669"/>
    <property type="project" value="InterPro"/>
</dbReference>
<dbReference type="InterPro" id="IPR050763">
    <property type="entry name" value="ABC_transporter_ATP-binding"/>
</dbReference>
<dbReference type="InterPro" id="IPR017871">
    <property type="entry name" value="ABC_transporter-like_CS"/>
</dbReference>
<dbReference type="EMBL" id="CAEZYC010000024">
    <property type="protein sequence ID" value="CAB4706024.1"/>
    <property type="molecule type" value="Genomic_DNA"/>
</dbReference>
<dbReference type="InterPro" id="IPR027417">
    <property type="entry name" value="P-loop_NTPase"/>
</dbReference>
<evidence type="ECO:0000313" key="17">
    <source>
        <dbReference type="EMBL" id="CAB5046973.1"/>
    </source>
</evidence>
<reference evidence="10" key="1">
    <citation type="submission" date="2020-05" db="EMBL/GenBank/DDBJ databases">
        <authorList>
            <person name="Chiriac C."/>
            <person name="Salcher M."/>
            <person name="Ghai R."/>
            <person name="Kavagutti S V."/>
        </authorList>
    </citation>
    <scope>NUCLEOTIDE SEQUENCE</scope>
</reference>
<dbReference type="GO" id="GO:1900753">
    <property type="term" value="P:doxorubicin transport"/>
    <property type="evidence" value="ECO:0007669"/>
    <property type="project" value="InterPro"/>
</dbReference>
<evidence type="ECO:0000313" key="12">
    <source>
        <dbReference type="EMBL" id="CAB4706024.1"/>
    </source>
</evidence>
<dbReference type="Pfam" id="PF13732">
    <property type="entry name" value="DrrA1-3_C"/>
    <property type="match status" value="1"/>
</dbReference>
<dbReference type="SMART" id="SM00382">
    <property type="entry name" value="AAA"/>
    <property type="match status" value="1"/>
</dbReference>
<keyword evidence="2" id="KW-0813">Transport</keyword>
<dbReference type="Gene3D" id="3.40.50.300">
    <property type="entry name" value="P-loop containing nucleotide triphosphate hydrolases"/>
    <property type="match status" value="1"/>
</dbReference>
<dbReference type="SUPFAM" id="SSF52540">
    <property type="entry name" value="P-loop containing nucleoside triphosphate hydrolases"/>
    <property type="match status" value="1"/>
</dbReference>
<dbReference type="Pfam" id="PF00005">
    <property type="entry name" value="ABC_tran"/>
    <property type="match status" value="1"/>
</dbReference>
<name>A0A6J5Z431_9ZZZZ</name>
<dbReference type="EMBL" id="CAEZZD010000155">
    <property type="protein sequence ID" value="CAB4755796.1"/>
    <property type="molecule type" value="Genomic_DNA"/>
</dbReference>
<dbReference type="InterPro" id="IPR003439">
    <property type="entry name" value="ABC_transporter-like_ATP-bd"/>
</dbReference>
<evidence type="ECO:0000313" key="10">
    <source>
        <dbReference type="EMBL" id="CAB4335977.1"/>
    </source>
</evidence>